<dbReference type="NCBIfam" id="NF008891">
    <property type="entry name" value="PRK11924.1-5"/>
    <property type="match status" value="1"/>
</dbReference>
<dbReference type="Proteomes" id="UP001519307">
    <property type="component" value="Unassembled WGS sequence"/>
</dbReference>
<name>A0ABS4KUB6_9CLOT</name>
<evidence type="ECO:0000259" key="6">
    <source>
        <dbReference type="Pfam" id="PF08281"/>
    </source>
</evidence>
<dbReference type="InterPro" id="IPR039425">
    <property type="entry name" value="RNA_pol_sigma-70-like"/>
</dbReference>
<dbReference type="InterPro" id="IPR013249">
    <property type="entry name" value="RNA_pol_sigma70_r4_t2"/>
</dbReference>
<keyword evidence="2" id="KW-0805">Transcription regulation</keyword>
<protein>
    <submittedName>
        <fullName evidence="7">RNA polymerase sigma-70 factor (ECF subfamily)</fullName>
    </submittedName>
</protein>
<dbReference type="NCBIfam" id="TIGR02937">
    <property type="entry name" value="sigma70-ECF"/>
    <property type="match status" value="1"/>
</dbReference>
<dbReference type="EMBL" id="JAGGLM010000017">
    <property type="protein sequence ID" value="MBP2033618.1"/>
    <property type="molecule type" value="Genomic_DNA"/>
</dbReference>
<dbReference type="RefSeq" id="WP_342590025.1">
    <property type="nucleotide sequence ID" value="NZ_JAGGLM010000017.1"/>
</dbReference>
<dbReference type="InterPro" id="IPR014284">
    <property type="entry name" value="RNA_pol_sigma-70_dom"/>
</dbReference>
<evidence type="ECO:0000313" key="8">
    <source>
        <dbReference type="Proteomes" id="UP001519307"/>
    </source>
</evidence>
<keyword evidence="8" id="KW-1185">Reference proteome</keyword>
<dbReference type="InterPro" id="IPR007627">
    <property type="entry name" value="RNA_pol_sigma70_r2"/>
</dbReference>
<gene>
    <name evidence="7" type="ORF">J2Z42_002322</name>
</gene>
<dbReference type="Gene3D" id="1.10.10.10">
    <property type="entry name" value="Winged helix-like DNA-binding domain superfamily/Winged helix DNA-binding domain"/>
    <property type="match status" value="1"/>
</dbReference>
<evidence type="ECO:0000313" key="7">
    <source>
        <dbReference type="EMBL" id="MBP2033618.1"/>
    </source>
</evidence>
<reference evidence="7 8" key="1">
    <citation type="submission" date="2021-03" db="EMBL/GenBank/DDBJ databases">
        <title>Genomic Encyclopedia of Type Strains, Phase IV (KMG-IV): sequencing the most valuable type-strain genomes for metagenomic binning, comparative biology and taxonomic classification.</title>
        <authorList>
            <person name="Goeker M."/>
        </authorList>
    </citation>
    <scope>NUCLEOTIDE SEQUENCE [LARGE SCALE GENOMIC DNA]</scope>
    <source>
        <strain evidence="7 8">DSM 28783</strain>
    </source>
</reference>
<organism evidence="7 8">
    <name type="scientific">Clostridium algifaecis</name>
    <dbReference type="NCBI Taxonomy" id="1472040"/>
    <lineage>
        <taxon>Bacteria</taxon>
        <taxon>Bacillati</taxon>
        <taxon>Bacillota</taxon>
        <taxon>Clostridia</taxon>
        <taxon>Eubacteriales</taxon>
        <taxon>Clostridiaceae</taxon>
        <taxon>Clostridium</taxon>
    </lineage>
</organism>
<dbReference type="InterPro" id="IPR013324">
    <property type="entry name" value="RNA_pol_sigma_r3/r4-like"/>
</dbReference>
<dbReference type="InterPro" id="IPR036388">
    <property type="entry name" value="WH-like_DNA-bd_sf"/>
</dbReference>
<dbReference type="PANTHER" id="PTHR43133:SF60">
    <property type="entry name" value="RNA POLYMERASE SIGMA FACTOR SIGV"/>
    <property type="match status" value="1"/>
</dbReference>
<keyword evidence="3" id="KW-0731">Sigma factor</keyword>
<dbReference type="SUPFAM" id="SSF88946">
    <property type="entry name" value="Sigma2 domain of RNA polymerase sigma factors"/>
    <property type="match status" value="1"/>
</dbReference>
<accession>A0ABS4KUB6</accession>
<dbReference type="SUPFAM" id="SSF88659">
    <property type="entry name" value="Sigma3 and sigma4 domains of RNA polymerase sigma factors"/>
    <property type="match status" value="1"/>
</dbReference>
<dbReference type="CDD" id="cd06171">
    <property type="entry name" value="Sigma70_r4"/>
    <property type="match status" value="1"/>
</dbReference>
<dbReference type="Gene3D" id="1.10.1740.10">
    <property type="match status" value="1"/>
</dbReference>
<feature type="domain" description="RNA polymerase sigma-70 region 2" evidence="5">
    <location>
        <begin position="9"/>
        <end position="75"/>
    </location>
</feature>
<comment type="caution">
    <text evidence="7">The sequence shown here is derived from an EMBL/GenBank/DDBJ whole genome shotgun (WGS) entry which is preliminary data.</text>
</comment>
<sequence length="174" mass="20781">MDKKELERLMNSYGNDVLRTAFIYLKDKHLAEDVFQEVFIKVYKKFNKFNKKSSEKTWILAITINSCRDILRSSWIKRVLRFQDPEYGLLNIKENSINIDDKVIKNIEYEDLIKKVMDLPKKYKEVILLYYYQELSTSEISETLKIPEGTVRSRLYRARELLKYNIGGTIEYEG</sequence>
<evidence type="ECO:0000259" key="5">
    <source>
        <dbReference type="Pfam" id="PF04542"/>
    </source>
</evidence>
<dbReference type="Pfam" id="PF04542">
    <property type="entry name" value="Sigma70_r2"/>
    <property type="match status" value="1"/>
</dbReference>
<evidence type="ECO:0000256" key="2">
    <source>
        <dbReference type="ARBA" id="ARBA00023015"/>
    </source>
</evidence>
<keyword evidence="4" id="KW-0804">Transcription</keyword>
<dbReference type="Pfam" id="PF08281">
    <property type="entry name" value="Sigma70_r4_2"/>
    <property type="match status" value="1"/>
</dbReference>
<proteinExistence type="inferred from homology"/>
<comment type="similarity">
    <text evidence="1">Belongs to the sigma-70 factor family. ECF subfamily.</text>
</comment>
<dbReference type="InterPro" id="IPR013325">
    <property type="entry name" value="RNA_pol_sigma_r2"/>
</dbReference>
<evidence type="ECO:0000256" key="3">
    <source>
        <dbReference type="ARBA" id="ARBA00023082"/>
    </source>
</evidence>
<evidence type="ECO:0000256" key="1">
    <source>
        <dbReference type="ARBA" id="ARBA00010641"/>
    </source>
</evidence>
<dbReference type="PANTHER" id="PTHR43133">
    <property type="entry name" value="RNA POLYMERASE ECF-TYPE SIGMA FACTO"/>
    <property type="match status" value="1"/>
</dbReference>
<evidence type="ECO:0000256" key="4">
    <source>
        <dbReference type="ARBA" id="ARBA00023163"/>
    </source>
</evidence>
<feature type="domain" description="RNA polymerase sigma factor 70 region 4 type 2" evidence="6">
    <location>
        <begin position="113"/>
        <end position="162"/>
    </location>
</feature>